<dbReference type="Pfam" id="PF00071">
    <property type="entry name" value="Ras"/>
    <property type="match status" value="1"/>
</dbReference>
<comment type="caution">
    <text evidence="3">The sequence shown here is derived from an EMBL/GenBank/DDBJ whole genome shotgun (WGS) entry which is preliminary data.</text>
</comment>
<proteinExistence type="inferred from homology"/>
<dbReference type="FunFam" id="3.40.50.300:FF:001447">
    <property type="entry name" value="Ras-related protein Rab-1B"/>
    <property type="match status" value="1"/>
</dbReference>
<evidence type="ECO:0000256" key="1">
    <source>
        <dbReference type="ARBA" id="ARBA00006270"/>
    </source>
</evidence>
<gene>
    <name evidence="3" type="ORF">CMV_015452</name>
</gene>
<dbReference type="PANTHER" id="PTHR47979">
    <property type="entry name" value="DRAB11-RELATED"/>
    <property type="match status" value="1"/>
</dbReference>
<sequence length="241" mass="27222">MASHGKEEYGVSEQRIDCEFKVVLIGDFEVGKCQILARCERKESKTGTAVTVKYETQTLHIEKKSVKAHICGIIGQERNNVDSNADYRDADGVILVYDITNRKSFDCMTFCLEELHRHAKKRQAIILIGNKSDSENDREVLRKEACGFAKKNGLIFLEISALEGTDFDNALKALLTKLVNINNNNTTTSTTTYTNTSNNVTNTTTSSHNNNKAYQNNGSNNSNPRNVNIKQNFYFYFYFNS</sequence>
<dbReference type="AlphaFoldDB" id="A0A8J4QUH4"/>
<organism evidence="3 4">
    <name type="scientific">Castanea mollissima</name>
    <name type="common">Chinese chestnut</name>
    <dbReference type="NCBI Taxonomy" id="60419"/>
    <lineage>
        <taxon>Eukaryota</taxon>
        <taxon>Viridiplantae</taxon>
        <taxon>Streptophyta</taxon>
        <taxon>Embryophyta</taxon>
        <taxon>Tracheophyta</taxon>
        <taxon>Spermatophyta</taxon>
        <taxon>Magnoliopsida</taxon>
        <taxon>eudicotyledons</taxon>
        <taxon>Gunneridae</taxon>
        <taxon>Pentapetalae</taxon>
        <taxon>rosids</taxon>
        <taxon>fabids</taxon>
        <taxon>Fagales</taxon>
        <taxon>Fagaceae</taxon>
        <taxon>Castanea</taxon>
    </lineage>
</organism>
<dbReference type="PRINTS" id="PR00449">
    <property type="entry name" value="RASTRNSFRMNG"/>
</dbReference>
<dbReference type="SMART" id="SM00173">
    <property type="entry name" value="RAS"/>
    <property type="match status" value="1"/>
</dbReference>
<comment type="similarity">
    <text evidence="1">Belongs to the small GTPase superfamily. Rab family.</text>
</comment>
<protein>
    <submittedName>
        <fullName evidence="3">Uncharacterized protein</fullName>
    </submittedName>
</protein>
<accession>A0A8J4QUH4</accession>
<dbReference type="SMART" id="SM00175">
    <property type="entry name" value="RAB"/>
    <property type="match status" value="1"/>
</dbReference>
<dbReference type="InterPro" id="IPR050209">
    <property type="entry name" value="Rab_GTPases_membrane_traffic"/>
</dbReference>
<dbReference type="EMBL" id="JRKL02002254">
    <property type="protein sequence ID" value="KAF3959766.1"/>
    <property type="molecule type" value="Genomic_DNA"/>
</dbReference>
<dbReference type="OrthoDB" id="1680463at2759"/>
<evidence type="ECO:0000256" key="2">
    <source>
        <dbReference type="SAM" id="MobiDB-lite"/>
    </source>
</evidence>
<dbReference type="Gene3D" id="3.40.50.300">
    <property type="entry name" value="P-loop containing nucleotide triphosphate hydrolases"/>
    <property type="match status" value="1"/>
</dbReference>
<name>A0A8J4QUH4_9ROSI</name>
<dbReference type="InterPro" id="IPR027417">
    <property type="entry name" value="P-loop_NTPase"/>
</dbReference>
<dbReference type="PROSITE" id="PS51419">
    <property type="entry name" value="RAB"/>
    <property type="match status" value="1"/>
</dbReference>
<keyword evidence="4" id="KW-1185">Reference proteome</keyword>
<evidence type="ECO:0000313" key="3">
    <source>
        <dbReference type="EMBL" id="KAF3959766.1"/>
    </source>
</evidence>
<dbReference type="InterPro" id="IPR001806">
    <property type="entry name" value="Small_GTPase"/>
</dbReference>
<reference evidence="3" key="1">
    <citation type="submission" date="2020-03" db="EMBL/GenBank/DDBJ databases">
        <title>Castanea mollissima Vanexum genome sequencing.</title>
        <authorList>
            <person name="Staton M."/>
        </authorList>
    </citation>
    <scope>NUCLEOTIDE SEQUENCE</scope>
    <source>
        <tissue evidence="3">Leaf</tissue>
    </source>
</reference>
<dbReference type="GO" id="GO:0005525">
    <property type="term" value="F:GTP binding"/>
    <property type="evidence" value="ECO:0007669"/>
    <property type="project" value="InterPro"/>
</dbReference>
<dbReference type="SUPFAM" id="SSF52540">
    <property type="entry name" value="P-loop containing nucleoside triphosphate hydrolases"/>
    <property type="match status" value="1"/>
</dbReference>
<dbReference type="InterPro" id="IPR005225">
    <property type="entry name" value="Small_GTP-bd"/>
</dbReference>
<dbReference type="SMART" id="SM00174">
    <property type="entry name" value="RHO"/>
    <property type="match status" value="1"/>
</dbReference>
<dbReference type="PROSITE" id="PS51421">
    <property type="entry name" value="RAS"/>
    <property type="match status" value="1"/>
</dbReference>
<feature type="region of interest" description="Disordered" evidence="2">
    <location>
        <begin position="190"/>
        <end position="225"/>
    </location>
</feature>
<dbReference type="NCBIfam" id="TIGR00231">
    <property type="entry name" value="small_GTP"/>
    <property type="match status" value="1"/>
</dbReference>
<evidence type="ECO:0000313" key="4">
    <source>
        <dbReference type="Proteomes" id="UP000737018"/>
    </source>
</evidence>
<dbReference type="GO" id="GO:0003924">
    <property type="term" value="F:GTPase activity"/>
    <property type="evidence" value="ECO:0007669"/>
    <property type="project" value="InterPro"/>
</dbReference>
<dbReference type="Proteomes" id="UP000737018">
    <property type="component" value="Unassembled WGS sequence"/>
</dbReference>